<evidence type="ECO:0000256" key="3">
    <source>
        <dbReference type="ARBA" id="ARBA00022833"/>
    </source>
</evidence>
<proteinExistence type="predicted"/>
<evidence type="ECO:0008006" key="12">
    <source>
        <dbReference type="Google" id="ProtNLM"/>
    </source>
</evidence>
<dbReference type="GO" id="GO:0008270">
    <property type="term" value="F:zinc ion binding"/>
    <property type="evidence" value="ECO:0007669"/>
    <property type="project" value="UniProtKB-UniRule"/>
</dbReference>
<comment type="caution">
    <text evidence="10">The sequence shown here is derived from an EMBL/GenBank/DDBJ whole genome shotgun (WGS) entry which is preliminary data.</text>
</comment>
<feature type="domain" description="ZAD" evidence="9">
    <location>
        <begin position="124"/>
        <end position="200"/>
    </location>
</feature>
<dbReference type="InterPro" id="IPR006612">
    <property type="entry name" value="THAP_Znf"/>
</dbReference>
<dbReference type="EMBL" id="VTPC01001239">
    <property type="protein sequence ID" value="KAF2902623.1"/>
    <property type="molecule type" value="Genomic_DNA"/>
</dbReference>
<evidence type="ECO:0000313" key="11">
    <source>
        <dbReference type="Proteomes" id="UP000801492"/>
    </source>
</evidence>
<dbReference type="Pfam" id="PF07776">
    <property type="entry name" value="zf-AD"/>
    <property type="match status" value="1"/>
</dbReference>
<gene>
    <name evidence="10" type="ORF">ILUMI_03557</name>
</gene>
<dbReference type="Pfam" id="PF05485">
    <property type="entry name" value="THAP"/>
    <property type="match status" value="1"/>
</dbReference>
<dbReference type="PANTHER" id="PTHR46600">
    <property type="entry name" value="THAP DOMAIN-CONTAINING"/>
    <property type="match status" value="1"/>
</dbReference>
<dbReference type="Proteomes" id="UP000801492">
    <property type="component" value="Unassembled WGS sequence"/>
</dbReference>
<dbReference type="GO" id="GO:0043565">
    <property type="term" value="F:sequence-specific DNA binding"/>
    <property type="evidence" value="ECO:0007669"/>
    <property type="project" value="InterPro"/>
</dbReference>
<sequence length="1035" mass="119868">MSNRCFVPNCKSTVGAPFPRDPETKQKWLEGLQLTDVIPKAGSFICFAHFDPADIKDNLLGTRPSNRLKRGAIPCLPKPVENEEGDSKPDTEQTEEQEQSIDDDKDLPGDEQKEEKEKTPEVEKLCRACMGNKEVEIDMFDLLEDDVTISSAFMMCVFPVNVSKTDNLPKHICKTCLDSLMVAYKFQKKCIQTDDILRARFSENPLKRRAEDEDSDTVLKKKGRKDTIDLEKSEELLCKITDVGCSDNFEFIEDDDKLEDQEYQQTDDDDECKDETKDSTEEGKIKMELIDSELNTPTRRSRRIAKNKTNIEENIKSKTTKIRKVKGKIDIDEIEKNLEEIHGQNTTDVDDTEESISTTEMSTEAIEEENHSNPEETTVEDILNTLEEGNIPVENENILNEFLKKKESSCHITTPHVQKKLVVKSKFPIKINKGITIKHIKLPKDIKIKPVQQYVSNTGKFSSVVRTGVYESCFLQTDDYLFEFGLVKGSIRHLRCVIPTCSAHGKQKILENGEFSETVEVVVPHNHQAPNEATKKKEMFLCVMRKKMQTDRTLNIRHIYEDACLEDPDIKQLVPLRNVINEICRHQLTQKIKPINSFEDFYYSIESDPFEKLHFTHNNQQFYQEKFYIEEDASMAILFGNMEVIQQVSESKVMYVDASFKIDTDEDFKYQLVTVLVWIEDSYYPIVFAIVNKKSQFIFRKIFSYLRDDLAPGLRPQEIITDYEANLYYALAEVYVDSNIGGSVFYYTQNLYKKICSLNLSRDLETNSYFRNIYHMLLMLPLLPVNTINDGLNNIHLEATNFNIQDLTLPLFDHVRNQWILNVTPELFCVHKLENRINENVIAPFKKLRDFLLLTKGKLQKTRVTIVHVIEKIIELEAFLRTTYSKPDKKSFGRDLSSFQKKNVLRAWQFIEDHPKIEINNFFSKVLGYIKCMENQLWIWGFYRYDGDTDDILINASHFSILSPAEELPEELEENVGEEEYVEYIDPSDNTIVMDAVIDQDGVLQTSEEILTTGNVVTTTQPQEFETAYIKYVYQ</sequence>
<feature type="binding site" evidence="6">
    <location>
        <position position="173"/>
    </location>
    <ligand>
        <name>Zn(2+)</name>
        <dbReference type="ChEBI" id="CHEBI:29105"/>
    </ligand>
</feature>
<feature type="compositionally biased region" description="Acidic residues" evidence="7">
    <location>
        <begin position="92"/>
        <end position="105"/>
    </location>
</feature>
<dbReference type="SMART" id="SM00868">
    <property type="entry name" value="zf-AD"/>
    <property type="match status" value="1"/>
</dbReference>
<evidence type="ECO:0000256" key="6">
    <source>
        <dbReference type="PROSITE-ProRule" id="PRU01263"/>
    </source>
</evidence>
<dbReference type="SUPFAM" id="SSF57716">
    <property type="entry name" value="Glucocorticoid receptor-like (DNA-binding domain)"/>
    <property type="match status" value="2"/>
</dbReference>
<name>A0A8K0GM21_IGNLU</name>
<keyword evidence="4 5" id="KW-0238">DNA-binding</keyword>
<feature type="domain" description="THAP-type" evidence="8">
    <location>
        <begin position="1"/>
        <end position="77"/>
    </location>
</feature>
<protein>
    <recommendedName>
        <fullName evidence="12">ZAD domain-containing protein</fullName>
    </recommendedName>
</protein>
<keyword evidence="11" id="KW-1185">Reference proteome</keyword>
<dbReference type="AlphaFoldDB" id="A0A8K0GM21"/>
<dbReference type="InterPro" id="IPR012934">
    <property type="entry name" value="Znf_AD"/>
</dbReference>
<feature type="compositionally biased region" description="Acidic residues" evidence="7">
    <location>
        <begin position="261"/>
        <end position="273"/>
    </location>
</feature>
<dbReference type="PROSITE" id="PS50950">
    <property type="entry name" value="ZF_THAP"/>
    <property type="match status" value="1"/>
</dbReference>
<dbReference type="GO" id="GO:0005634">
    <property type="term" value="C:nucleus"/>
    <property type="evidence" value="ECO:0007669"/>
    <property type="project" value="InterPro"/>
</dbReference>
<feature type="compositionally biased region" description="Basic and acidic residues" evidence="7">
    <location>
        <begin position="106"/>
        <end position="121"/>
    </location>
</feature>
<accession>A0A8K0GM21</accession>
<evidence type="ECO:0000256" key="4">
    <source>
        <dbReference type="ARBA" id="ARBA00023125"/>
    </source>
</evidence>
<evidence type="ECO:0000256" key="1">
    <source>
        <dbReference type="ARBA" id="ARBA00022723"/>
    </source>
</evidence>
<feature type="region of interest" description="Disordered" evidence="7">
    <location>
        <begin position="70"/>
        <end position="121"/>
    </location>
</feature>
<organism evidence="10 11">
    <name type="scientific">Ignelater luminosus</name>
    <name type="common">Cucubano</name>
    <name type="synonym">Pyrophorus luminosus</name>
    <dbReference type="NCBI Taxonomy" id="2038154"/>
    <lineage>
        <taxon>Eukaryota</taxon>
        <taxon>Metazoa</taxon>
        <taxon>Ecdysozoa</taxon>
        <taxon>Arthropoda</taxon>
        <taxon>Hexapoda</taxon>
        <taxon>Insecta</taxon>
        <taxon>Pterygota</taxon>
        <taxon>Neoptera</taxon>
        <taxon>Endopterygota</taxon>
        <taxon>Coleoptera</taxon>
        <taxon>Polyphaga</taxon>
        <taxon>Elateriformia</taxon>
        <taxon>Elateroidea</taxon>
        <taxon>Elateridae</taxon>
        <taxon>Agrypninae</taxon>
        <taxon>Pyrophorini</taxon>
        <taxon>Ignelater</taxon>
    </lineage>
</organism>
<dbReference type="PROSITE" id="PS51915">
    <property type="entry name" value="ZAD"/>
    <property type="match status" value="1"/>
</dbReference>
<feature type="region of interest" description="Disordered" evidence="7">
    <location>
        <begin position="261"/>
        <end position="285"/>
    </location>
</feature>
<dbReference type="PANTHER" id="PTHR46600:SF11">
    <property type="entry name" value="THAP DOMAIN-CONTAINING PROTEIN 10"/>
    <property type="match status" value="1"/>
</dbReference>
<dbReference type="OrthoDB" id="90756at2759"/>
<evidence type="ECO:0000256" key="5">
    <source>
        <dbReference type="PROSITE-ProRule" id="PRU00309"/>
    </source>
</evidence>
<keyword evidence="1 6" id="KW-0479">Metal-binding</keyword>
<evidence type="ECO:0000313" key="10">
    <source>
        <dbReference type="EMBL" id="KAF2902623.1"/>
    </source>
</evidence>
<reference evidence="10" key="1">
    <citation type="submission" date="2019-08" db="EMBL/GenBank/DDBJ databases">
        <title>The genome of the North American firefly Photinus pyralis.</title>
        <authorList>
            <consortium name="Photinus pyralis genome working group"/>
            <person name="Fallon T.R."/>
            <person name="Sander Lower S.E."/>
            <person name="Weng J.-K."/>
        </authorList>
    </citation>
    <scope>NUCLEOTIDE SEQUENCE</scope>
    <source>
        <strain evidence="10">TRF0915ILg1</strain>
        <tissue evidence="10">Whole body</tissue>
    </source>
</reference>
<feature type="compositionally biased region" description="Basic and acidic residues" evidence="7">
    <location>
        <begin position="274"/>
        <end position="285"/>
    </location>
</feature>
<feature type="binding site" evidence="6">
    <location>
        <position position="176"/>
    </location>
    <ligand>
        <name>Zn(2+)</name>
        <dbReference type="ChEBI" id="CHEBI:29105"/>
    </ligand>
</feature>
<evidence type="ECO:0000259" key="9">
    <source>
        <dbReference type="PROSITE" id="PS51915"/>
    </source>
</evidence>
<keyword evidence="3 6" id="KW-0862">Zinc</keyword>
<evidence type="ECO:0000256" key="7">
    <source>
        <dbReference type="SAM" id="MobiDB-lite"/>
    </source>
</evidence>
<keyword evidence="2 5" id="KW-0863">Zinc-finger</keyword>
<dbReference type="SMART" id="SM00980">
    <property type="entry name" value="THAP"/>
    <property type="match status" value="1"/>
</dbReference>
<feature type="binding site" evidence="6">
    <location>
        <position position="129"/>
    </location>
    <ligand>
        <name>Zn(2+)</name>
        <dbReference type="ChEBI" id="CHEBI:29105"/>
    </ligand>
</feature>
<dbReference type="SMART" id="SM00692">
    <property type="entry name" value="DM3"/>
    <property type="match status" value="1"/>
</dbReference>
<dbReference type="InterPro" id="IPR026516">
    <property type="entry name" value="THAP1/10"/>
</dbReference>
<evidence type="ECO:0000259" key="8">
    <source>
        <dbReference type="PROSITE" id="PS50950"/>
    </source>
</evidence>
<evidence type="ECO:0000256" key="2">
    <source>
        <dbReference type="ARBA" id="ARBA00022771"/>
    </source>
</evidence>
<dbReference type="Gene3D" id="3.40.1800.20">
    <property type="match status" value="1"/>
</dbReference>
<feature type="binding site" evidence="6">
    <location>
        <position position="126"/>
    </location>
    <ligand>
        <name>Zn(2+)</name>
        <dbReference type="ChEBI" id="CHEBI:29105"/>
    </ligand>
</feature>